<accession>A0A919CH38</accession>
<reference evidence="2 3" key="1">
    <citation type="journal article" date="2014" name="Int. J. Syst. Evol. Microbiol.">
        <title>Complete genome sequence of Corynebacterium casei LMG S-19264T (=DSM 44701T), isolated from a smear-ripened cheese.</title>
        <authorList>
            <consortium name="US DOE Joint Genome Institute (JGI-PGF)"/>
            <person name="Walter F."/>
            <person name="Albersmeier A."/>
            <person name="Kalinowski J."/>
            <person name="Ruckert C."/>
        </authorList>
    </citation>
    <scope>NUCLEOTIDE SEQUENCE [LARGE SCALE GENOMIC DNA]</scope>
    <source>
        <strain evidence="2 3">KCTC 19473</strain>
    </source>
</reference>
<dbReference type="GO" id="GO:0022857">
    <property type="term" value="F:transmembrane transporter activity"/>
    <property type="evidence" value="ECO:0007669"/>
    <property type="project" value="InterPro"/>
</dbReference>
<comment type="caution">
    <text evidence="2">The sequence shown here is derived from an EMBL/GenBank/DDBJ whole genome shotgun (WGS) entry which is preliminary data.</text>
</comment>
<dbReference type="EMBL" id="BMXL01000006">
    <property type="protein sequence ID" value="GHD22488.1"/>
    <property type="molecule type" value="Genomic_DNA"/>
</dbReference>
<organism evidence="2 3">
    <name type="scientific">Nocardiopsis kunsanensis</name>
    <dbReference type="NCBI Taxonomy" id="141693"/>
    <lineage>
        <taxon>Bacteria</taxon>
        <taxon>Bacillati</taxon>
        <taxon>Actinomycetota</taxon>
        <taxon>Actinomycetes</taxon>
        <taxon>Streptosporangiales</taxon>
        <taxon>Nocardiopsidaceae</taxon>
        <taxon>Nocardiopsis</taxon>
    </lineage>
</organism>
<name>A0A919CH38_9ACTN</name>
<keyword evidence="3" id="KW-1185">Reference proteome</keyword>
<evidence type="ECO:0000313" key="3">
    <source>
        <dbReference type="Proteomes" id="UP000654947"/>
    </source>
</evidence>
<dbReference type="GO" id="GO:0043190">
    <property type="term" value="C:ATP-binding cassette (ABC) transporter complex"/>
    <property type="evidence" value="ECO:0007669"/>
    <property type="project" value="InterPro"/>
</dbReference>
<dbReference type="SUPFAM" id="SSF53850">
    <property type="entry name" value="Periplasmic binding protein-like II"/>
    <property type="match status" value="1"/>
</dbReference>
<evidence type="ECO:0000259" key="1">
    <source>
        <dbReference type="Pfam" id="PF04069"/>
    </source>
</evidence>
<dbReference type="AlphaFoldDB" id="A0A919CH38"/>
<protein>
    <recommendedName>
        <fullName evidence="1">ABC-type glycine betaine transport system substrate-binding domain-containing protein</fullName>
    </recommendedName>
</protein>
<dbReference type="Pfam" id="PF04069">
    <property type="entry name" value="OpuAC"/>
    <property type="match status" value="1"/>
</dbReference>
<dbReference type="Proteomes" id="UP000654947">
    <property type="component" value="Unassembled WGS sequence"/>
</dbReference>
<sequence length="205" mass="22363">MLLMDESFGAIAPLTRAALQNERTAENGIEWVGPASFGDQYGVARADGASGPAGVVDSLDELSDFVHEHPDEATCCGDAEFMDRQWEAFQDYYDARFNAADVYRMSLASNYVNVAKADPCNFAEVFTTDARLKSMDLQVDEDTDVYSTTQLAAITVHHETAEAHPELGEALDEETVISLNGMVDIDGLSADEAALYFLRQEGFIG</sequence>
<feature type="domain" description="ABC-type glycine betaine transport system substrate-binding" evidence="1">
    <location>
        <begin position="13"/>
        <end position="200"/>
    </location>
</feature>
<dbReference type="Gene3D" id="3.40.190.120">
    <property type="entry name" value="Osmoprotection protein (prox), domain 2"/>
    <property type="match status" value="1"/>
</dbReference>
<evidence type="ECO:0000313" key="2">
    <source>
        <dbReference type="EMBL" id="GHD22488.1"/>
    </source>
</evidence>
<dbReference type="InterPro" id="IPR007210">
    <property type="entry name" value="ABC_Gly_betaine_transp_sub-bd"/>
</dbReference>
<gene>
    <name evidence="2" type="ORF">GCM10007147_16790</name>
</gene>
<proteinExistence type="predicted"/>